<protein>
    <submittedName>
        <fullName evidence="8">16S rRNA (Guanine1207-N2)-methyltransferase</fullName>
    </submittedName>
</protein>
<dbReference type="Proteomes" id="UP000186904">
    <property type="component" value="Unassembled WGS sequence"/>
</dbReference>
<evidence type="ECO:0000259" key="6">
    <source>
        <dbReference type="Pfam" id="PF05175"/>
    </source>
</evidence>
<dbReference type="RefSeq" id="WP_074780771.1">
    <property type="nucleotide sequence ID" value="NZ_FOGN01000006.1"/>
</dbReference>
<dbReference type="PROSITE" id="PS00092">
    <property type="entry name" value="N6_MTASE"/>
    <property type="match status" value="1"/>
</dbReference>
<dbReference type="PIRSF" id="PIRSF037565">
    <property type="entry name" value="RRNA_m2G_Mtase_RsmD_prd"/>
    <property type="match status" value="1"/>
</dbReference>
<dbReference type="InterPro" id="IPR029063">
    <property type="entry name" value="SAM-dependent_MTases_sf"/>
</dbReference>
<dbReference type="GO" id="GO:0008990">
    <property type="term" value="F:rRNA (guanine-N2-)-methyltransferase activity"/>
    <property type="evidence" value="ECO:0007669"/>
    <property type="project" value="InterPro"/>
</dbReference>
<evidence type="ECO:0000256" key="1">
    <source>
        <dbReference type="ARBA" id="ARBA00022490"/>
    </source>
</evidence>
<dbReference type="Pfam" id="PF26049">
    <property type="entry name" value="RLMG_N"/>
    <property type="match status" value="1"/>
</dbReference>
<gene>
    <name evidence="9" type="ORF">SAMN04487855_2974</name>
    <name evidence="8" type="ORF">SAMN05216589_2796</name>
</gene>
<dbReference type="PANTHER" id="PTHR47816:SF5">
    <property type="entry name" value="RIBOSOMAL RNA LARGE SUBUNIT METHYLTRANSFERASE G"/>
    <property type="match status" value="1"/>
</dbReference>
<dbReference type="Pfam" id="PF05175">
    <property type="entry name" value="MTS"/>
    <property type="match status" value="1"/>
</dbReference>
<dbReference type="GO" id="GO:0005737">
    <property type="term" value="C:cytoplasm"/>
    <property type="evidence" value="ECO:0007669"/>
    <property type="project" value="InterPro"/>
</dbReference>
<proteinExistence type="predicted"/>
<dbReference type="AlphaFoldDB" id="A0A1H9VRB1"/>
<dbReference type="InterPro" id="IPR058679">
    <property type="entry name" value="RlmG_N"/>
</dbReference>
<dbReference type="Proteomes" id="UP000186599">
    <property type="component" value="Unassembled WGS sequence"/>
</dbReference>
<evidence type="ECO:0000256" key="3">
    <source>
        <dbReference type="ARBA" id="ARBA00022603"/>
    </source>
</evidence>
<keyword evidence="4 8" id="KW-0808">Transferase</keyword>
<dbReference type="STRING" id="653930.SAMN05216589_2796"/>
<dbReference type="InterPro" id="IPR017237">
    <property type="entry name" value="RLMG"/>
</dbReference>
<dbReference type="InterPro" id="IPR046977">
    <property type="entry name" value="RsmC/RlmG"/>
</dbReference>
<reference evidence="10 11" key="1">
    <citation type="submission" date="2016-10" db="EMBL/GenBank/DDBJ databases">
        <authorList>
            <person name="de Groot N.N."/>
        </authorList>
    </citation>
    <scope>NUCLEOTIDE SEQUENCE [LARGE SCALE GENOMIC DNA]</scope>
    <source>
        <strain evidence="9 10">CGMCC 1.9095</strain>
        <strain evidence="8 11">DSM 22558</strain>
    </source>
</reference>
<evidence type="ECO:0000313" key="11">
    <source>
        <dbReference type="Proteomes" id="UP000186904"/>
    </source>
</evidence>
<evidence type="ECO:0000313" key="8">
    <source>
        <dbReference type="EMBL" id="SES23907.1"/>
    </source>
</evidence>
<sequence>MQRCDTSFGSLRLDRYPPTRNPTLQPFDAADLYLLQEQARLSEGSATGSVLVVNDQFGTLACALALTGIPVMSWGDSHLAERALQDNLRHNQLSAQAVTFVDSQRLPNGPISHVLLRIPKSLALLEDQLSRLRPLLSADAVVIAGAMLKHLPPSAGDLLARYVGPYQASLAWKKARLLTARFDSDLTPAIPQLDTRYALPEGGPQLTNLPGVFSRDRLDIGTRVMLPCIPPTAGPARIVDLGCGNGALGIQAALLNPQAQLSFIDESYAAVTSARQNFTAACPGRDACFTVSDGLVDAEAASADLVLCNPPFHQQQVIGDEIALRLFQQSRTTLAPNGALLVVGNRHLAYHVKLRRFFSQVEQVGGNSKFVVLRASQS</sequence>
<dbReference type="PANTHER" id="PTHR47816">
    <property type="entry name" value="RIBOSOMAL RNA SMALL SUBUNIT METHYLTRANSFERASE C"/>
    <property type="match status" value="1"/>
</dbReference>
<accession>A0A1H9VRB1</accession>
<keyword evidence="3 8" id="KW-0489">Methyltransferase</keyword>
<evidence type="ECO:0000256" key="5">
    <source>
        <dbReference type="ARBA" id="ARBA00022691"/>
    </source>
</evidence>
<evidence type="ECO:0000259" key="7">
    <source>
        <dbReference type="Pfam" id="PF26049"/>
    </source>
</evidence>
<organism evidence="8 11">
    <name type="scientific">Halopseudomonas bauzanensis</name>
    <dbReference type="NCBI Taxonomy" id="653930"/>
    <lineage>
        <taxon>Bacteria</taxon>
        <taxon>Pseudomonadati</taxon>
        <taxon>Pseudomonadota</taxon>
        <taxon>Gammaproteobacteria</taxon>
        <taxon>Pseudomonadales</taxon>
        <taxon>Pseudomonadaceae</taxon>
        <taxon>Halopseudomonas</taxon>
    </lineage>
</organism>
<name>A0A1H9VRB1_9GAMM</name>
<feature type="domain" description="Methyltransferase small" evidence="6">
    <location>
        <begin position="206"/>
        <end position="374"/>
    </location>
</feature>
<keyword evidence="1" id="KW-0963">Cytoplasm</keyword>
<evidence type="ECO:0000313" key="9">
    <source>
        <dbReference type="EMBL" id="SFM26794.1"/>
    </source>
</evidence>
<dbReference type="SUPFAM" id="SSF53335">
    <property type="entry name" value="S-adenosyl-L-methionine-dependent methyltransferases"/>
    <property type="match status" value="1"/>
</dbReference>
<keyword evidence="10" id="KW-1185">Reference proteome</keyword>
<evidence type="ECO:0000256" key="2">
    <source>
        <dbReference type="ARBA" id="ARBA00022552"/>
    </source>
</evidence>
<dbReference type="EMBL" id="FOGN01000006">
    <property type="protein sequence ID" value="SES23907.1"/>
    <property type="molecule type" value="Genomic_DNA"/>
</dbReference>
<dbReference type="CDD" id="cd02440">
    <property type="entry name" value="AdoMet_MTases"/>
    <property type="match status" value="1"/>
</dbReference>
<keyword evidence="5" id="KW-0949">S-adenosyl-L-methionine</keyword>
<feature type="domain" description="RlmG N-terminal" evidence="7">
    <location>
        <begin position="1"/>
        <end position="183"/>
    </location>
</feature>
<dbReference type="OrthoDB" id="29650at2"/>
<dbReference type="EMBL" id="FOUA01000006">
    <property type="protein sequence ID" value="SFM26794.1"/>
    <property type="molecule type" value="Genomic_DNA"/>
</dbReference>
<dbReference type="InterPro" id="IPR002052">
    <property type="entry name" value="DNA_methylase_N6_adenine_CS"/>
</dbReference>
<dbReference type="Gene3D" id="3.40.50.150">
    <property type="entry name" value="Vaccinia Virus protein VP39"/>
    <property type="match status" value="2"/>
</dbReference>
<dbReference type="InterPro" id="IPR007848">
    <property type="entry name" value="Small_mtfrase_dom"/>
</dbReference>
<dbReference type="GO" id="GO:0003676">
    <property type="term" value="F:nucleic acid binding"/>
    <property type="evidence" value="ECO:0007669"/>
    <property type="project" value="InterPro"/>
</dbReference>
<evidence type="ECO:0000313" key="10">
    <source>
        <dbReference type="Proteomes" id="UP000186599"/>
    </source>
</evidence>
<keyword evidence="2" id="KW-0698">rRNA processing</keyword>
<evidence type="ECO:0000256" key="4">
    <source>
        <dbReference type="ARBA" id="ARBA00022679"/>
    </source>
</evidence>